<dbReference type="Proteomes" id="UP000192738">
    <property type="component" value="Unassembled WGS sequence"/>
</dbReference>
<proteinExistence type="predicted"/>
<gene>
    <name evidence="2" type="ORF">SAMN04488500_106200</name>
</gene>
<keyword evidence="3" id="KW-1185">Reference proteome</keyword>
<evidence type="ECO:0000313" key="2">
    <source>
        <dbReference type="EMBL" id="SMC65523.1"/>
    </source>
</evidence>
<feature type="compositionally biased region" description="Basic and acidic residues" evidence="1">
    <location>
        <begin position="61"/>
        <end position="72"/>
    </location>
</feature>
<organism evidence="2 3">
    <name type="scientific">Sporomusa malonica</name>
    <dbReference type="NCBI Taxonomy" id="112901"/>
    <lineage>
        <taxon>Bacteria</taxon>
        <taxon>Bacillati</taxon>
        <taxon>Bacillota</taxon>
        <taxon>Negativicutes</taxon>
        <taxon>Selenomonadales</taxon>
        <taxon>Sporomusaceae</taxon>
        <taxon>Sporomusa</taxon>
    </lineage>
</organism>
<feature type="compositionally biased region" description="Polar residues" evidence="1">
    <location>
        <begin position="77"/>
        <end position="86"/>
    </location>
</feature>
<dbReference type="STRING" id="112901.SAMN04488500_106200"/>
<protein>
    <submittedName>
        <fullName evidence="2">Uncharacterized protein</fullName>
    </submittedName>
</protein>
<name>A0A1W2AXV7_9FIRM</name>
<evidence type="ECO:0000313" key="3">
    <source>
        <dbReference type="Proteomes" id="UP000192738"/>
    </source>
</evidence>
<dbReference type="AlphaFoldDB" id="A0A1W2AXV7"/>
<feature type="region of interest" description="Disordered" evidence="1">
    <location>
        <begin position="53"/>
        <end position="108"/>
    </location>
</feature>
<reference evidence="2 3" key="1">
    <citation type="submission" date="2017-04" db="EMBL/GenBank/DDBJ databases">
        <authorList>
            <person name="Afonso C.L."/>
            <person name="Miller P.J."/>
            <person name="Scott M.A."/>
            <person name="Spackman E."/>
            <person name="Goraichik I."/>
            <person name="Dimitrov K.M."/>
            <person name="Suarez D.L."/>
            <person name="Swayne D.E."/>
        </authorList>
    </citation>
    <scope>NUCLEOTIDE SEQUENCE [LARGE SCALE GENOMIC DNA]</scope>
    <source>
        <strain evidence="2 3">DSM 5090</strain>
    </source>
</reference>
<dbReference type="OrthoDB" id="1683475at2"/>
<sequence>MSIRSIDMQVLIPRATEAQKHQSSITQQGTLQQQQFAEQMQKIAEVRQQQVQGLVKGQGGKVERDETKDQHSKQRSNRYPQQNTADGQVEISDQENSENAAIGQDPVLGHIIDIKM</sequence>
<dbReference type="EMBL" id="FWXI01000006">
    <property type="protein sequence ID" value="SMC65523.1"/>
    <property type="molecule type" value="Genomic_DNA"/>
</dbReference>
<accession>A0A1W2AXV7</accession>
<dbReference type="RefSeq" id="WP_084575401.1">
    <property type="nucleotide sequence ID" value="NZ_CP155572.1"/>
</dbReference>
<evidence type="ECO:0000256" key="1">
    <source>
        <dbReference type="SAM" id="MobiDB-lite"/>
    </source>
</evidence>